<dbReference type="RefSeq" id="WP_169142458.1">
    <property type="nucleotide sequence ID" value="NZ_WTVS01000057.1"/>
</dbReference>
<accession>A0ABX1NL75</accession>
<dbReference type="InterPro" id="IPR031165">
    <property type="entry name" value="GNAT_YJDJ"/>
</dbReference>
<keyword evidence="3" id="KW-1185">Reference proteome</keyword>
<evidence type="ECO:0000313" key="3">
    <source>
        <dbReference type="Proteomes" id="UP000634522"/>
    </source>
</evidence>
<dbReference type="Pfam" id="PF14542">
    <property type="entry name" value="Acetyltransf_CG"/>
    <property type="match status" value="1"/>
</dbReference>
<evidence type="ECO:0000259" key="1">
    <source>
        <dbReference type="PROSITE" id="PS51729"/>
    </source>
</evidence>
<dbReference type="InterPro" id="IPR016181">
    <property type="entry name" value="Acyl_CoA_acyltransferase"/>
</dbReference>
<dbReference type="PROSITE" id="PS51729">
    <property type="entry name" value="GNAT_YJDJ"/>
    <property type="match status" value="1"/>
</dbReference>
<name>A0ABX1NL75_9RHOO</name>
<dbReference type="EMBL" id="WTVS01000057">
    <property type="protein sequence ID" value="NMF99919.1"/>
    <property type="molecule type" value="Genomic_DNA"/>
</dbReference>
<dbReference type="PANTHER" id="PTHR31435:SF10">
    <property type="entry name" value="BSR4717 PROTEIN"/>
    <property type="match status" value="1"/>
</dbReference>
<comment type="caution">
    <text evidence="2">The sequence shown here is derived from an EMBL/GenBank/DDBJ whole genome shotgun (WGS) entry which is preliminary data.</text>
</comment>
<dbReference type="Gene3D" id="3.40.630.30">
    <property type="match status" value="1"/>
</dbReference>
<dbReference type="InterPro" id="IPR045057">
    <property type="entry name" value="Gcn5-rel_NAT"/>
</dbReference>
<gene>
    <name evidence="2" type="ORF">GPA27_21325</name>
</gene>
<organism evidence="2 3">
    <name type="scientific">Aromatoleum toluolicum</name>
    <dbReference type="NCBI Taxonomy" id="90060"/>
    <lineage>
        <taxon>Bacteria</taxon>
        <taxon>Pseudomonadati</taxon>
        <taxon>Pseudomonadota</taxon>
        <taxon>Betaproteobacteria</taxon>
        <taxon>Rhodocyclales</taxon>
        <taxon>Rhodocyclaceae</taxon>
        <taxon>Aromatoleum</taxon>
    </lineage>
</organism>
<dbReference type="PANTHER" id="PTHR31435">
    <property type="entry name" value="PROTEIN NATD1"/>
    <property type="match status" value="1"/>
</dbReference>
<dbReference type="SUPFAM" id="SSF55729">
    <property type="entry name" value="Acyl-CoA N-acyltransferases (Nat)"/>
    <property type="match status" value="1"/>
</dbReference>
<dbReference type="Proteomes" id="UP000634522">
    <property type="component" value="Unassembled WGS sequence"/>
</dbReference>
<protein>
    <submittedName>
        <fullName evidence="2">N-acetyltransferase</fullName>
    </submittedName>
</protein>
<evidence type="ECO:0000313" key="2">
    <source>
        <dbReference type="EMBL" id="NMF99919.1"/>
    </source>
</evidence>
<reference evidence="2 3" key="1">
    <citation type="submission" date="2019-12" db="EMBL/GenBank/DDBJ databases">
        <title>Comparative genomics gives insights into the taxonomy of the Azoarcus-Aromatoleum group and reveals separate origins of nif in the plant-associated Azoarcus and non-plant-associated Aromatoleum sub-groups.</title>
        <authorList>
            <person name="Lafos M."/>
            <person name="Maluk M."/>
            <person name="Batista M."/>
            <person name="Junghare M."/>
            <person name="Carmona M."/>
            <person name="Faoro H."/>
            <person name="Cruz L.M."/>
            <person name="Battistoni F."/>
            <person name="De Souza E."/>
            <person name="Pedrosa F."/>
            <person name="Chen W.-M."/>
            <person name="Poole P.S."/>
            <person name="Dixon R.A."/>
            <person name="James E.K."/>
        </authorList>
    </citation>
    <scope>NUCLEOTIDE SEQUENCE [LARGE SCALE GENOMIC DNA]</scope>
    <source>
        <strain evidence="2 3">T</strain>
    </source>
</reference>
<feature type="domain" description="N-acetyltransferase" evidence="1">
    <location>
        <begin position="11"/>
        <end position="99"/>
    </location>
</feature>
<proteinExistence type="predicted"/>
<sequence>MTKNDVTIEREDTPTKGRYVARVPGVAEEAELTFSKAGAELLIADHTAVPDAMRGMGVGALLAARLVADARKGGYSILALCPFVRAQAQRHPEWADVVRT</sequence>